<dbReference type="PANTHER" id="PTHR42714:SF2">
    <property type="entry name" value="TRNA MODIFICATION GTPASE GTPBP3, MITOCHONDRIAL"/>
    <property type="match status" value="1"/>
</dbReference>
<dbReference type="EMBL" id="CP017754">
    <property type="protein sequence ID" value="AOZ04684.1"/>
    <property type="molecule type" value="Genomic_DNA"/>
</dbReference>
<sequence>MSALEKARTPERAFLDALASFDVIARDVAPQVARLEHWRSTLRTALELAPPPKGLKPGSALASQAEHVRTLLRDSMARWEEDLARRAPMRQLAETFGDRAVLLVFGKVNAGKSSFCNYLVDRFRALGMPVEAFVVRDGALEALDQPFSVGATETTATIQGVRVGEQLVLLDSPGLHSITAENGDLTQRFIDSADGVLWLTSSTSPGQVQELAELKRQLAQGKPLLPVITKSDIDDEDEVDGQIVMRCINKTADNRHSQQADVLKRARQCLEAAQLDPALVREPVSLSVQMARLDDTAAGRAAAGIDTLFRALLEIVAPASGYKRTKAATLVLNHLEADVLAPLERDILPQLARLEDSAHQATALLAERTPRIASAVVAEVLGGLSELLEAHKESRDIDALYRALSARGRDAVEHHVRKELADYAEQLREIALDLNADGAQYDEETIEVMVRSGGVKKAAVATGAGLIGTVLGTLAGGPLGGVIGGAVAGWLGDKGGDRLLETHRKTIPVGISYDRLYASLEQELRRVLPDAVATCVGECRKAIGFVAAEARGLAAIVDASRSNLAVIKEAIRHESV</sequence>
<dbReference type="Pfam" id="PF01926">
    <property type="entry name" value="MMR_HSR1"/>
    <property type="match status" value="1"/>
</dbReference>
<feature type="domain" description="G" evidence="1">
    <location>
        <begin position="103"/>
        <end position="230"/>
    </location>
</feature>
<dbReference type="InterPro" id="IPR006073">
    <property type="entry name" value="GTP-bd"/>
</dbReference>
<dbReference type="Proteomes" id="UP000177515">
    <property type="component" value="Chromosome 1"/>
</dbReference>
<accession>A0ABM6F0S5</accession>
<evidence type="ECO:0000313" key="3">
    <source>
        <dbReference type="Proteomes" id="UP000177515"/>
    </source>
</evidence>
<proteinExistence type="predicted"/>
<dbReference type="Gene3D" id="3.40.50.300">
    <property type="entry name" value="P-loop containing nucleotide triphosphate hydrolases"/>
    <property type="match status" value="1"/>
</dbReference>
<name>A0ABM6F0S5_9BURK</name>
<dbReference type="InterPro" id="IPR027417">
    <property type="entry name" value="P-loop_NTPase"/>
</dbReference>
<evidence type="ECO:0000313" key="2">
    <source>
        <dbReference type="EMBL" id="AOZ04684.1"/>
    </source>
</evidence>
<keyword evidence="3" id="KW-1185">Reference proteome</keyword>
<dbReference type="PANTHER" id="PTHR42714">
    <property type="entry name" value="TRNA MODIFICATION GTPASE GTPBP3"/>
    <property type="match status" value="1"/>
</dbReference>
<dbReference type="SUPFAM" id="SSF52540">
    <property type="entry name" value="P-loop containing nucleoside triphosphate hydrolases"/>
    <property type="match status" value="1"/>
</dbReference>
<organism evidence="2 3">
    <name type="scientific">Cupriavidus malaysiensis</name>
    <dbReference type="NCBI Taxonomy" id="367825"/>
    <lineage>
        <taxon>Bacteria</taxon>
        <taxon>Pseudomonadati</taxon>
        <taxon>Pseudomonadota</taxon>
        <taxon>Betaproteobacteria</taxon>
        <taxon>Burkholderiales</taxon>
        <taxon>Burkholderiaceae</taxon>
        <taxon>Cupriavidus</taxon>
    </lineage>
</organism>
<reference evidence="2 3" key="1">
    <citation type="submission" date="2016-10" db="EMBL/GenBank/DDBJ databases">
        <title>Complete genome sequences of three Cupriavidus strains isolated from various Malaysian environments.</title>
        <authorList>
            <person name="Abdullah A.A.-A."/>
            <person name="Shafie N.A.H."/>
            <person name="Lau N.S."/>
        </authorList>
    </citation>
    <scope>NUCLEOTIDE SEQUENCE [LARGE SCALE GENOMIC DNA]</scope>
    <source>
        <strain evidence="2 3">USMAA1020</strain>
    </source>
</reference>
<protein>
    <recommendedName>
        <fullName evidence="1">G domain-containing protein</fullName>
    </recommendedName>
</protein>
<dbReference type="RefSeq" id="WP_071068498.1">
    <property type="nucleotide sequence ID" value="NZ_CP017754.1"/>
</dbReference>
<evidence type="ECO:0000259" key="1">
    <source>
        <dbReference type="Pfam" id="PF01926"/>
    </source>
</evidence>
<gene>
    <name evidence="2" type="ORF">BKK80_01650</name>
</gene>